<keyword evidence="3 4" id="KW-0413">Isomerase</keyword>
<dbReference type="RefSeq" id="WP_171564976.1">
    <property type="nucleotide sequence ID" value="NZ_JAUSVZ010000004.1"/>
</dbReference>
<evidence type="ECO:0000256" key="1">
    <source>
        <dbReference type="NCBIfam" id="TIGR01796"/>
    </source>
</evidence>
<dbReference type="Proteomes" id="UP001189619">
    <property type="component" value="Chromosome"/>
</dbReference>
<sequence>MGVRGIRGAITIENDTQAEIVSATKLLLEEMVSRNGVRADDIASVFITTTEDIKAAFPAQAARLLDGWQYVPLMCAREIPVPGSLPRCIRVMMHVNTSKAASEIHHVFMRDAVQLRPDLSNRG</sequence>
<dbReference type="EMBL" id="OY569118">
    <property type="protein sequence ID" value="CAJ1002841.1"/>
    <property type="molecule type" value="Genomic_DNA"/>
</dbReference>
<dbReference type="PANTHER" id="PTHR21164:SF0">
    <property type="entry name" value="CHORISMATE MUTASE AROH"/>
    <property type="match status" value="1"/>
</dbReference>
<feature type="binding site" evidence="2">
    <location>
        <position position="90"/>
    </location>
    <ligand>
        <name>prephenate</name>
        <dbReference type="ChEBI" id="CHEBI:29934"/>
    </ligand>
</feature>
<dbReference type="SUPFAM" id="SSF55298">
    <property type="entry name" value="YjgF-like"/>
    <property type="match status" value="1"/>
</dbReference>
<protein>
    <recommendedName>
        <fullName evidence="1 3">chorismate mutase</fullName>
        <ecNumber evidence="1 3">5.4.99.5</ecNumber>
    </recommendedName>
</protein>
<organism evidence="4 5">
    <name type="scientific">Brevibacillus aydinogluensis</name>
    <dbReference type="NCBI Taxonomy" id="927786"/>
    <lineage>
        <taxon>Bacteria</taxon>
        <taxon>Bacillati</taxon>
        <taxon>Bacillota</taxon>
        <taxon>Bacilli</taxon>
        <taxon>Bacillales</taxon>
        <taxon>Paenibacillaceae</taxon>
        <taxon>Brevibacillus</taxon>
    </lineage>
</organism>
<evidence type="ECO:0000313" key="4">
    <source>
        <dbReference type="EMBL" id="CAJ1002841.1"/>
    </source>
</evidence>
<accession>A0AA48MAC1</accession>
<feature type="binding site" evidence="2">
    <location>
        <position position="7"/>
    </location>
    <ligand>
        <name>prephenate</name>
        <dbReference type="ChEBI" id="CHEBI:29934"/>
    </ligand>
</feature>
<evidence type="ECO:0000313" key="5">
    <source>
        <dbReference type="Proteomes" id="UP001189619"/>
    </source>
</evidence>
<dbReference type="InterPro" id="IPR008243">
    <property type="entry name" value="Chorismate_mutase_AroH"/>
</dbReference>
<reference evidence="4" key="1">
    <citation type="submission" date="2023-07" db="EMBL/GenBank/DDBJ databases">
        <authorList>
            <person name="Ivanov I."/>
            <person name="Teneva D."/>
            <person name="Stoikov I."/>
        </authorList>
    </citation>
    <scope>NUCLEOTIDE SEQUENCE</scope>
    <source>
        <strain evidence="4">4475</strain>
    </source>
</reference>
<proteinExistence type="predicted"/>
<dbReference type="InterPro" id="IPR035959">
    <property type="entry name" value="RutC-like_sf"/>
</dbReference>
<dbReference type="PIRSF" id="PIRSF005965">
    <property type="entry name" value="Chor_mut_AroH"/>
    <property type="match status" value="1"/>
</dbReference>
<keyword evidence="5" id="KW-1185">Reference proteome</keyword>
<dbReference type="GO" id="GO:0004106">
    <property type="term" value="F:chorismate mutase activity"/>
    <property type="evidence" value="ECO:0007669"/>
    <property type="project" value="UniProtKB-UniRule"/>
</dbReference>
<dbReference type="KEGG" id="bayd:BSPP4475_10980"/>
<name>A0AA48MAC1_9BACL</name>
<dbReference type="GO" id="GO:0009073">
    <property type="term" value="P:aromatic amino acid family biosynthetic process"/>
    <property type="evidence" value="ECO:0007669"/>
    <property type="project" value="UniProtKB-UniRule"/>
</dbReference>
<dbReference type="GO" id="GO:0046417">
    <property type="term" value="P:chorismate metabolic process"/>
    <property type="evidence" value="ECO:0007669"/>
    <property type="project" value="TreeGrafter"/>
</dbReference>
<keyword evidence="2 3" id="KW-0028">Amino-acid biosynthesis</keyword>
<evidence type="ECO:0000256" key="2">
    <source>
        <dbReference type="PIRSR" id="PIRSR005965-1"/>
    </source>
</evidence>
<dbReference type="EC" id="5.4.99.5" evidence="1 3"/>
<dbReference type="GO" id="GO:0008652">
    <property type="term" value="P:amino acid biosynthetic process"/>
    <property type="evidence" value="ECO:0007669"/>
    <property type="project" value="UniProtKB-UniRule"/>
</dbReference>
<dbReference type="Pfam" id="PF07736">
    <property type="entry name" value="CM_1"/>
    <property type="match status" value="1"/>
</dbReference>
<dbReference type="NCBIfam" id="TIGR01796">
    <property type="entry name" value="CM_mono_aroH"/>
    <property type="match status" value="1"/>
</dbReference>
<comment type="catalytic activity">
    <reaction evidence="3">
        <text>chorismate = prephenate</text>
        <dbReference type="Rhea" id="RHEA:13897"/>
        <dbReference type="ChEBI" id="CHEBI:29748"/>
        <dbReference type="ChEBI" id="CHEBI:29934"/>
        <dbReference type="EC" id="5.4.99.5"/>
    </reaction>
</comment>
<evidence type="ECO:0000256" key="3">
    <source>
        <dbReference type="PROSITE-ProRule" id="PRU00514"/>
    </source>
</evidence>
<dbReference type="Gene3D" id="3.30.1330.40">
    <property type="entry name" value="RutC-like"/>
    <property type="match status" value="1"/>
</dbReference>
<gene>
    <name evidence="4" type="primary">aroH</name>
    <name evidence="4" type="ORF">BSPP4475_10980</name>
</gene>
<dbReference type="CDD" id="cd02185">
    <property type="entry name" value="AroH"/>
    <property type="match status" value="1"/>
</dbReference>
<keyword evidence="2 3" id="KW-0057">Aromatic amino acid biosynthesis</keyword>
<dbReference type="AlphaFoldDB" id="A0AA48MAC1"/>
<dbReference type="PANTHER" id="PTHR21164">
    <property type="entry name" value="CHORISMATE MUTASE"/>
    <property type="match status" value="1"/>
</dbReference>
<dbReference type="PROSITE" id="PS51167">
    <property type="entry name" value="CHORISMATE_MUT_1"/>
    <property type="match status" value="1"/>
</dbReference>